<evidence type="ECO:0000259" key="7">
    <source>
        <dbReference type="Pfam" id="PF20684"/>
    </source>
</evidence>
<comment type="subcellular location">
    <subcellularLocation>
        <location evidence="1">Membrane</location>
        <topology evidence="1">Multi-pass membrane protein</topology>
    </subcellularLocation>
</comment>
<feature type="transmembrane region" description="Helical" evidence="6">
    <location>
        <begin position="54"/>
        <end position="71"/>
    </location>
</feature>
<reference evidence="8 9" key="1">
    <citation type="submission" date="2018-12" db="EMBL/GenBank/DDBJ databases">
        <title>Draft genome sequence of Xylaria grammica IHI A82.</title>
        <authorList>
            <person name="Buettner E."/>
            <person name="Kellner H."/>
        </authorList>
    </citation>
    <scope>NUCLEOTIDE SEQUENCE [LARGE SCALE GENOMIC DNA]</scope>
    <source>
        <strain evidence="8 9">IHI A82</strain>
    </source>
</reference>
<feature type="transmembrane region" description="Helical" evidence="6">
    <location>
        <begin position="181"/>
        <end position="209"/>
    </location>
</feature>
<name>A0A439DJ36_9PEZI</name>
<keyword evidence="3 6" id="KW-1133">Transmembrane helix</keyword>
<feature type="transmembrane region" description="Helical" evidence="6">
    <location>
        <begin position="258"/>
        <end position="277"/>
    </location>
</feature>
<evidence type="ECO:0000256" key="6">
    <source>
        <dbReference type="SAM" id="Phobius"/>
    </source>
</evidence>
<evidence type="ECO:0000313" key="9">
    <source>
        <dbReference type="Proteomes" id="UP000286045"/>
    </source>
</evidence>
<feature type="transmembrane region" description="Helical" evidence="6">
    <location>
        <begin position="130"/>
        <end position="154"/>
    </location>
</feature>
<evidence type="ECO:0000256" key="4">
    <source>
        <dbReference type="ARBA" id="ARBA00023136"/>
    </source>
</evidence>
<dbReference type="Proteomes" id="UP000286045">
    <property type="component" value="Unassembled WGS sequence"/>
</dbReference>
<comment type="caution">
    <text evidence="8">The sequence shown here is derived from an EMBL/GenBank/DDBJ whole genome shotgun (WGS) entry which is preliminary data.</text>
</comment>
<dbReference type="EMBL" id="RYZI01000008">
    <property type="protein sequence ID" value="RWA14424.1"/>
    <property type="molecule type" value="Genomic_DNA"/>
</dbReference>
<gene>
    <name evidence="8" type="ORF">EKO27_g689</name>
</gene>
<dbReference type="Pfam" id="PF20684">
    <property type="entry name" value="Fung_rhodopsin"/>
    <property type="match status" value="1"/>
</dbReference>
<proteinExistence type="inferred from homology"/>
<dbReference type="STRING" id="363999.A0A439DJ36"/>
<protein>
    <recommendedName>
        <fullName evidence="7">Rhodopsin domain-containing protein</fullName>
    </recommendedName>
</protein>
<accession>A0A439DJ36</accession>
<dbReference type="InterPro" id="IPR052337">
    <property type="entry name" value="SAT4-like"/>
</dbReference>
<feature type="transmembrane region" description="Helical" evidence="6">
    <location>
        <begin position="20"/>
        <end position="42"/>
    </location>
</feature>
<dbReference type="GO" id="GO:0016020">
    <property type="term" value="C:membrane"/>
    <property type="evidence" value="ECO:0007669"/>
    <property type="project" value="UniProtKB-SubCell"/>
</dbReference>
<keyword evidence="4 6" id="KW-0472">Membrane</keyword>
<evidence type="ECO:0000256" key="3">
    <source>
        <dbReference type="ARBA" id="ARBA00022989"/>
    </source>
</evidence>
<evidence type="ECO:0000256" key="5">
    <source>
        <dbReference type="ARBA" id="ARBA00038359"/>
    </source>
</evidence>
<organism evidence="8 9">
    <name type="scientific">Xylaria grammica</name>
    <dbReference type="NCBI Taxonomy" id="363999"/>
    <lineage>
        <taxon>Eukaryota</taxon>
        <taxon>Fungi</taxon>
        <taxon>Dikarya</taxon>
        <taxon>Ascomycota</taxon>
        <taxon>Pezizomycotina</taxon>
        <taxon>Sordariomycetes</taxon>
        <taxon>Xylariomycetidae</taxon>
        <taxon>Xylariales</taxon>
        <taxon>Xylariaceae</taxon>
        <taxon>Xylaria</taxon>
    </lineage>
</organism>
<dbReference type="AlphaFoldDB" id="A0A439DJ36"/>
<feature type="transmembrane region" description="Helical" evidence="6">
    <location>
        <begin position="221"/>
        <end position="246"/>
    </location>
</feature>
<dbReference type="InterPro" id="IPR049326">
    <property type="entry name" value="Rhodopsin_dom_fungi"/>
</dbReference>
<dbReference type="PANTHER" id="PTHR33048">
    <property type="entry name" value="PTH11-LIKE INTEGRAL MEMBRANE PROTEIN (AFU_ORTHOLOGUE AFUA_5G11245)"/>
    <property type="match status" value="1"/>
</dbReference>
<evidence type="ECO:0000256" key="1">
    <source>
        <dbReference type="ARBA" id="ARBA00004141"/>
    </source>
</evidence>
<feature type="transmembrane region" description="Helical" evidence="6">
    <location>
        <begin position="91"/>
        <end position="110"/>
    </location>
</feature>
<evidence type="ECO:0000256" key="2">
    <source>
        <dbReference type="ARBA" id="ARBA00022692"/>
    </source>
</evidence>
<dbReference type="PANTHER" id="PTHR33048:SF155">
    <property type="entry name" value="INTEGRAL MEMBRANE PROTEIN"/>
    <property type="match status" value="1"/>
</dbReference>
<keyword evidence="2 6" id="KW-0812">Transmembrane</keyword>
<keyword evidence="9" id="KW-1185">Reference proteome</keyword>
<feature type="domain" description="Rhodopsin" evidence="7">
    <location>
        <begin position="38"/>
        <end position="285"/>
    </location>
</feature>
<comment type="similarity">
    <text evidence="5">Belongs to the SAT4 family.</text>
</comment>
<sequence>MASQMPLQVPNPDPIGLRDATQGTLWALTAVCVLIVGLRLYGRLHVSKSFGLDDWIMLVAVILRVVTQASTQQTYTWGLGNGEKTLSYDPQYIYFTLWNWVQATLGIWVATTARVSAAILLVRIFGTKRWLWWFLTIYTVIQLVVAIVVTTLFWTQCTPVTGVWQPLLVQTGQATCWDPRVVIYAIYTGQSLFTVADLTYVLFPILVIWKLNMPRRQKIGLAALLALSFITVVASILKIITAGAAIEATPDSIWSNQSAAFLASGIEQCLVVIIGSIPPTRPLFVRYFDRFRTLTASLADSKTPFSTGRSTSDTLDRSRYQDLELNAPWAGGKDWGATAEIYRSSTSKGDVGEPGLPNEYAVRRTDSFAVTFGGSGR</sequence>
<evidence type="ECO:0000313" key="8">
    <source>
        <dbReference type="EMBL" id="RWA14424.1"/>
    </source>
</evidence>